<dbReference type="GO" id="GO:0004844">
    <property type="term" value="F:uracil DNA N-glycosylase activity"/>
    <property type="evidence" value="ECO:0007669"/>
    <property type="project" value="UniProtKB-UniRule"/>
</dbReference>
<comment type="subcellular location">
    <subcellularLocation>
        <location evidence="6">Mitochondrion</location>
    </subcellularLocation>
    <subcellularLocation>
        <location evidence="6">Nucleus</location>
    </subcellularLocation>
</comment>
<dbReference type="GeneID" id="14921237"/>
<dbReference type="AlphaFoldDB" id="L8H564"/>
<dbReference type="InterPro" id="IPR002043">
    <property type="entry name" value="UDG_fam1"/>
</dbReference>
<keyword evidence="6" id="KW-0496">Mitochondrion</keyword>
<dbReference type="Gene3D" id="3.40.470.10">
    <property type="entry name" value="Uracil-DNA glycosylase-like domain"/>
    <property type="match status" value="1"/>
</dbReference>
<dbReference type="GO" id="GO:0097510">
    <property type="term" value="P:base-excision repair, AP site formation via deaminated base removal"/>
    <property type="evidence" value="ECO:0007669"/>
    <property type="project" value="TreeGrafter"/>
</dbReference>
<accession>L8H564</accession>
<dbReference type="Pfam" id="PF02877">
    <property type="entry name" value="PARP_reg"/>
    <property type="match status" value="1"/>
</dbReference>
<evidence type="ECO:0000256" key="3">
    <source>
        <dbReference type="ARBA" id="ARBA00022801"/>
    </source>
</evidence>
<dbReference type="EMBL" id="KB007920">
    <property type="protein sequence ID" value="ELR20382.1"/>
    <property type="molecule type" value="Genomic_DNA"/>
</dbReference>
<dbReference type="SMART" id="SM00987">
    <property type="entry name" value="UreE_C"/>
    <property type="match status" value="1"/>
</dbReference>
<evidence type="ECO:0000256" key="2">
    <source>
        <dbReference type="ARBA" id="ARBA00022763"/>
    </source>
</evidence>
<keyword evidence="6" id="KW-0539">Nucleus</keyword>
<evidence type="ECO:0000256" key="6">
    <source>
        <dbReference type="HAMAP-Rule" id="MF_03166"/>
    </source>
</evidence>
<protein>
    <recommendedName>
        <fullName evidence="6">Uracil-DNA glycosylase</fullName>
        <shortName evidence="6">UDG</shortName>
        <ecNumber evidence="6">3.2.2.27</ecNumber>
    </recommendedName>
</protein>
<feature type="domain" description="PARP alpha-helical" evidence="9">
    <location>
        <begin position="641"/>
        <end position="768"/>
    </location>
</feature>
<dbReference type="PROSITE" id="PS00130">
    <property type="entry name" value="U_DNA_GLYCOSYLASE"/>
    <property type="match status" value="1"/>
</dbReference>
<dbReference type="GO" id="GO:0005739">
    <property type="term" value="C:mitochondrion"/>
    <property type="evidence" value="ECO:0007669"/>
    <property type="project" value="UniProtKB-SubCell"/>
</dbReference>
<dbReference type="NCBIfam" id="NF003589">
    <property type="entry name" value="PRK05254.1-2"/>
    <property type="match status" value="1"/>
</dbReference>
<dbReference type="SUPFAM" id="SSF52141">
    <property type="entry name" value="Uracil-DNA glycosylase-like"/>
    <property type="match status" value="1"/>
</dbReference>
<dbReference type="HAMAP" id="MF_00148">
    <property type="entry name" value="UDG"/>
    <property type="match status" value="1"/>
</dbReference>
<evidence type="ECO:0000259" key="8">
    <source>
        <dbReference type="PROSITE" id="PS50172"/>
    </source>
</evidence>
<name>L8H564_ACACF</name>
<keyword evidence="4 6" id="KW-0234">DNA repair</keyword>
<comment type="function">
    <text evidence="6">Excises uracil residues from the DNA which can arise as a result of misincorporation of dUMP residues by DNA polymerase or due to deamination of cytosine.</text>
</comment>
<dbReference type="PANTHER" id="PTHR11264:SF0">
    <property type="entry name" value="URACIL-DNA GLYCOSYLASE"/>
    <property type="match status" value="1"/>
</dbReference>
<dbReference type="InterPro" id="IPR001357">
    <property type="entry name" value="BRCT_dom"/>
</dbReference>
<dbReference type="Gene3D" id="3.40.50.10190">
    <property type="entry name" value="BRCT domain"/>
    <property type="match status" value="1"/>
</dbReference>
<evidence type="ECO:0000259" key="9">
    <source>
        <dbReference type="PROSITE" id="PS51060"/>
    </source>
</evidence>
<dbReference type="Gene3D" id="1.20.142.10">
    <property type="entry name" value="Poly(ADP-ribose) polymerase, regulatory domain"/>
    <property type="match status" value="1"/>
</dbReference>
<dbReference type="NCBIfam" id="NF003592">
    <property type="entry name" value="PRK05254.1-5"/>
    <property type="match status" value="1"/>
</dbReference>
<dbReference type="SUPFAM" id="SSF47587">
    <property type="entry name" value="Domain of poly(ADP-ribose) polymerase"/>
    <property type="match status" value="1"/>
</dbReference>
<keyword evidence="3 6" id="KW-0378">Hydrolase</keyword>
<dbReference type="Pfam" id="PF03167">
    <property type="entry name" value="UDG"/>
    <property type="match status" value="1"/>
</dbReference>
<dbReference type="NCBIfam" id="TIGR00628">
    <property type="entry name" value="ung"/>
    <property type="match status" value="1"/>
</dbReference>
<evidence type="ECO:0000256" key="4">
    <source>
        <dbReference type="ARBA" id="ARBA00023204"/>
    </source>
</evidence>
<dbReference type="VEuPathDB" id="AmoebaDB:ACA1_186910"/>
<dbReference type="SUPFAM" id="SSF52113">
    <property type="entry name" value="BRCT domain"/>
    <property type="match status" value="1"/>
</dbReference>
<dbReference type="InterPro" id="IPR036616">
    <property type="entry name" value="Poly(ADP-ribose)pol_reg_dom_sf"/>
</dbReference>
<dbReference type="Proteomes" id="UP000011083">
    <property type="component" value="Unassembled WGS sequence"/>
</dbReference>
<dbReference type="InterPro" id="IPR005122">
    <property type="entry name" value="Uracil-DNA_glycosylase-like"/>
</dbReference>
<feature type="active site" description="Proton acceptor" evidence="6 7">
    <location>
        <position position="30"/>
    </location>
</feature>
<comment type="similarity">
    <text evidence="5">Belongs to the ARTD/PARP family.</text>
</comment>
<reference evidence="10 11" key="1">
    <citation type="journal article" date="2013" name="Genome Biol.">
        <title>Genome of Acanthamoeba castellanii highlights extensive lateral gene transfer and early evolution of tyrosine kinase signaling.</title>
        <authorList>
            <person name="Clarke M."/>
            <person name="Lohan A.J."/>
            <person name="Liu B."/>
            <person name="Lagkouvardos I."/>
            <person name="Roy S."/>
            <person name="Zafar N."/>
            <person name="Bertelli C."/>
            <person name="Schilde C."/>
            <person name="Kianianmomeni A."/>
            <person name="Burglin T.R."/>
            <person name="Frech C."/>
            <person name="Turcotte B."/>
            <person name="Kopec K.O."/>
            <person name="Synnott J.M."/>
            <person name="Choo C."/>
            <person name="Paponov I."/>
            <person name="Finkler A."/>
            <person name="Soon Heng Tan C."/>
            <person name="Hutchins A.P."/>
            <person name="Weinmeier T."/>
            <person name="Rattei T."/>
            <person name="Chu J.S."/>
            <person name="Gimenez G."/>
            <person name="Irimia M."/>
            <person name="Rigden D.J."/>
            <person name="Fitzpatrick D.A."/>
            <person name="Lorenzo-Morales J."/>
            <person name="Bateman A."/>
            <person name="Chiu C.H."/>
            <person name="Tang P."/>
            <person name="Hegemann P."/>
            <person name="Fromm H."/>
            <person name="Raoult D."/>
            <person name="Greub G."/>
            <person name="Miranda-Saavedra D."/>
            <person name="Chen N."/>
            <person name="Nash P."/>
            <person name="Ginger M.L."/>
            <person name="Horn M."/>
            <person name="Schaap P."/>
            <person name="Caler L."/>
            <person name="Loftus B."/>
        </authorList>
    </citation>
    <scope>NUCLEOTIDE SEQUENCE [LARGE SCALE GENOMIC DNA]</scope>
    <source>
        <strain evidence="10 11">Neff</strain>
    </source>
</reference>
<dbReference type="SMART" id="SM00292">
    <property type="entry name" value="BRCT"/>
    <property type="match status" value="1"/>
</dbReference>
<dbReference type="Pfam" id="PF00533">
    <property type="entry name" value="BRCT"/>
    <property type="match status" value="1"/>
</dbReference>
<dbReference type="SMART" id="SM00986">
    <property type="entry name" value="UDG"/>
    <property type="match status" value="1"/>
</dbReference>
<dbReference type="PROSITE" id="PS50172">
    <property type="entry name" value="BRCT"/>
    <property type="match status" value="1"/>
</dbReference>
<gene>
    <name evidence="10" type="ORF">ACA1_186910</name>
</gene>
<dbReference type="NCBIfam" id="NF003588">
    <property type="entry name" value="PRK05254.1-1"/>
    <property type="match status" value="1"/>
</dbReference>
<dbReference type="PANTHER" id="PTHR11264">
    <property type="entry name" value="URACIL-DNA GLYCOSYLASE"/>
    <property type="match status" value="1"/>
</dbReference>
<organism evidence="10 11">
    <name type="scientific">Acanthamoeba castellanii (strain ATCC 30010 / Neff)</name>
    <dbReference type="NCBI Taxonomy" id="1257118"/>
    <lineage>
        <taxon>Eukaryota</taxon>
        <taxon>Amoebozoa</taxon>
        <taxon>Discosea</taxon>
        <taxon>Longamoebia</taxon>
        <taxon>Centramoebida</taxon>
        <taxon>Acanthamoebidae</taxon>
        <taxon>Acanthamoeba</taxon>
    </lineage>
</organism>
<keyword evidence="11" id="KW-1185">Reference proteome</keyword>
<comment type="catalytic activity">
    <reaction evidence="6">
        <text>Hydrolyzes single-stranded DNA or mismatched double-stranded DNA and polynucleotides, releasing free uracil.</text>
        <dbReference type="EC" id="3.2.2.27"/>
    </reaction>
</comment>
<evidence type="ECO:0000313" key="11">
    <source>
        <dbReference type="Proteomes" id="UP000011083"/>
    </source>
</evidence>
<dbReference type="CDD" id="cd10027">
    <property type="entry name" value="UDG-F1-like"/>
    <property type="match status" value="1"/>
</dbReference>
<dbReference type="GO" id="GO:0005634">
    <property type="term" value="C:nucleus"/>
    <property type="evidence" value="ECO:0007669"/>
    <property type="project" value="UniProtKB-SubCell"/>
</dbReference>
<evidence type="ECO:0000313" key="10">
    <source>
        <dbReference type="EMBL" id="ELR20382.1"/>
    </source>
</evidence>
<dbReference type="RefSeq" id="XP_004342576.1">
    <property type="nucleotide sequence ID" value="XM_004342527.1"/>
</dbReference>
<sequence>MTVFPPREQVFEALNACPLDRVKVVVLGQDPYHQPRQAHGLAFSVLPQAPTPPSLLNIFKELQSDLDLPPEAFPNGCLLSWAEQGVLLLNTCLTVRRGTPLSHSGKGWEMFTNRVLEAVSREGDGVVFLLWGKSAQSKSRLIDRSRHSILTAAHPSPFSADKGFFGCKHFSKANELLIKAGHEPIRWALADVEPRYNVGSLSAEEAALGVDDVDSADDDEVGDSGTQVEVPPGASEARNLFEGLVFVVCGLIAEMRDLHAKIRQQGGEVAHIVSAQITHMVTTQAEVDAASYKVARAMAYDRVHVVSADFIHDSIRAGERLAEAAYTLAQASPQSTGTVAEGYTSSLARSELSHRTRELPAFGVAEQEQNGPGLVAAAQVLDWPSANPSRPLIRAKRKAGVVSRLSTPAFQFAAPPSQLSLSAPAQQASTGVQLAAFGAASASPLVTPAPVPVDSTDAVLPKPAKKDNWRPHWGLVKIYKADDPHAPHFPKDYDIVRRDVLNVTELNENRNKFYSMELHEGKERGKSYFRIYTHYGRTDLLDAESQSGLDSTGGVAEESSDLFVERKECRYLHSLQQANWIYDLILEDKSDAEAKGYKSIKLAAATVGSEKGRAVDQHTSQAKVARASADDEELAADKATAAQLTEQVRQLVRDIYEEATNQLTSKVSAKITARGLETPLGILDLEQIAEGEAILGRIQDHLTSTGGFVDQGSVAKLSGEFYTLIPHRLGRSKAEMAAAIIDTIEKLEEKQELLQLMKDVLKYCRRGFALRVFDAQQLLQDRAKGRDVRPGVPLVQADGVALAKIVGLQFALDTLRAAPEKKQTNAGEPDKEAGDGGAAYDETYIPYGPTWDGPRIRRFLERKQARERAQLRQSGAIASVRDYAPFFVFGASLDQVTNHSRAHLHLPFTLVEQS</sequence>
<dbReference type="OrthoDB" id="10031947at2759"/>
<evidence type="ECO:0000256" key="7">
    <source>
        <dbReference type="PROSITE-ProRule" id="PRU10072"/>
    </source>
</evidence>
<dbReference type="InterPro" id="IPR036420">
    <property type="entry name" value="BRCT_dom_sf"/>
</dbReference>
<dbReference type="InterPro" id="IPR018085">
    <property type="entry name" value="Ura-DNA_Glyclase_AS"/>
</dbReference>
<dbReference type="GO" id="GO:0003950">
    <property type="term" value="F:NAD+ poly-ADP-ribosyltransferase activity"/>
    <property type="evidence" value="ECO:0007669"/>
    <property type="project" value="InterPro"/>
</dbReference>
<feature type="domain" description="BRCT" evidence="8">
    <location>
        <begin position="236"/>
        <end position="328"/>
    </location>
</feature>
<dbReference type="InterPro" id="IPR036895">
    <property type="entry name" value="Uracil-DNA_glycosylase-like_sf"/>
</dbReference>
<dbReference type="STRING" id="1257118.L8H564"/>
<dbReference type="PROSITE" id="PS51060">
    <property type="entry name" value="PARP_ALPHA_HD"/>
    <property type="match status" value="1"/>
</dbReference>
<evidence type="ECO:0000256" key="5">
    <source>
        <dbReference type="ARBA" id="ARBA00024347"/>
    </source>
</evidence>
<keyword evidence="2 6" id="KW-0227">DNA damage</keyword>
<evidence type="ECO:0000256" key="1">
    <source>
        <dbReference type="ARBA" id="ARBA00008184"/>
    </source>
</evidence>
<dbReference type="KEGG" id="acan:ACA1_186910"/>
<proteinExistence type="inferred from homology"/>
<comment type="similarity">
    <text evidence="1 6">Belongs to the uracil-DNA glycosylase (UDG) superfamily. UNG family.</text>
</comment>
<dbReference type="InterPro" id="IPR004102">
    <property type="entry name" value="Poly(ADP-ribose)pol_reg_dom"/>
</dbReference>
<dbReference type="EC" id="3.2.2.27" evidence="6"/>